<organism evidence="1">
    <name type="scientific">marine sediment metagenome</name>
    <dbReference type="NCBI Taxonomy" id="412755"/>
    <lineage>
        <taxon>unclassified sequences</taxon>
        <taxon>metagenomes</taxon>
        <taxon>ecological metagenomes</taxon>
    </lineage>
</organism>
<accession>X0SVT0</accession>
<comment type="caution">
    <text evidence="1">The sequence shown here is derived from an EMBL/GenBank/DDBJ whole genome shotgun (WGS) entry which is preliminary data.</text>
</comment>
<protein>
    <submittedName>
        <fullName evidence="1">Uncharacterized protein</fullName>
    </submittedName>
</protein>
<name>X0SVT0_9ZZZZ</name>
<gene>
    <name evidence="1" type="ORF">S01H1_18283</name>
</gene>
<dbReference type="AlphaFoldDB" id="X0SVT0"/>
<dbReference type="EMBL" id="BARS01009764">
    <property type="protein sequence ID" value="GAF79251.1"/>
    <property type="molecule type" value="Genomic_DNA"/>
</dbReference>
<sequence>MLESLHALQGNRHFDDFLEAMDFECGYGKTVFDAEPCQSSFN</sequence>
<evidence type="ECO:0000313" key="1">
    <source>
        <dbReference type="EMBL" id="GAF79251.1"/>
    </source>
</evidence>
<proteinExistence type="predicted"/>
<feature type="non-terminal residue" evidence="1">
    <location>
        <position position="42"/>
    </location>
</feature>
<reference evidence="1" key="1">
    <citation type="journal article" date="2014" name="Front. Microbiol.">
        <title>High frequency of phylogenetically diverse reductive dehalogenase-homologous genes in deep subseafloor sedimentary metagenomes.</title>
        <authorList>
            <person name="Kawai M."/>
            <person name="Futagami T."/>
            <person name="Toyoda A."/>
            <person name="Takaki Y."/>
            <person name="Nishi S."/>
            <person name="Hori S."/>
            <person name="Arai W."/>
            <person name="Tsubouchi T."/>
            <person name="Morono Y."/>
            <person name="Uchiyama I."/>
            <person name="Ito T."/>
            <person name="Fujiyama A."/>
            <person name="Inagaki F."/>
            <person name="Takami H."/>
        </authorList>
    </citation>
    <scope>NUCLEOTIDE SEQUENCE</scope>
    <source>
        <strain evidence="1">Expedition CK06-06</strain>
    </source>
</reference>